<gene>
    <name evidence="3" type="ORF">Gferi_03540</name>
</gene>
<dbReference type="GO" id="GO:0006633">
    <property type="term" value="P:fatty acid biosynthetic process"/>
    <property type="evidence" value="ECO:0007669"/>
    <property type="project" value="InterPro"/>
</dbReference>
<dbReference type="InterPro" id="IPR049427">
    <property type="entry name" value="Acyl-ACP_TE_C"/>
</dbReference>
<dbReference type="AlphaFoldDB" id="A0A1D8GCW1"/>
<accession>A0A1D8GCW1</accession>
<feature type="domain" description="Acyl-ACP thioesterase-like C-terminal" evidence="2">
    <location>
        <begin position="153"/>
        <end position="205"/>
    </location>
</feature>
<dbReference type="GO" id="GO:0016790">
    <property type="term" value="F:thiolester hydrolase activity"/>
    <property type="evidence" value="ECO:0007669"/>
    <property type="project" value="InterPro"/>
</dbReference>
<sequence>MYEIKDRVCASRTGSNGTMKLTGAMDILQDCSLLWLESEPSFRGFLVGNNLGMFVLSRQVDIIRLPVCGEKITVKTSVFACRSFFGYRNTVLYGENGLPCLLSWSLGAFVNLDTGRMVRLPQSEIDKVTIDEKIDMEYLDKKIILPDMPGQRMDAVTVKRNDIDIYHHMNNVKYVEAALELLPENFVINRLRIEYKRPAKLGDLLYPQMIKAPSANWYVLLLDSQDNPYVIMEFS</sequence>
<dbReference type="Pfam" id="PF01643">
    <property type="entry name" value="Acyl-ACP_TE"/>
    <property type="match status" value="1"/>
</dbReference>
<dbReference type="InterPro" id="IPR029069">
    <property type="entry name" value="HotDog_dom_sf"/>
</dbReference>
<dbReference type="Proteomes" id="UP000095743">
    <property type="component" value="Chromosome"/>
</dbReference>
<dbReference type="STRING" id="1424294.Gferi_03540"/>
<dbReference type="SUPFAM" id="SSF54637">
    <property type="entry name" value="Thioesterase/thiol ester dehydrase-isomerase"/>
    <property type="match status" value="2"/>
</dbReference>
<dbReference type="OrthoDB" id="9801517at2"/>
<dbReference type="RefSeq" id="WP_069974304.1">
    <property type="nucleotide sequence ID" value="NZ_CP017269.1"/>
</dbReference>
<dbReference type="Pfam" id="PF20791">
    <property type="entry name" value="Acyl-ACP_TE_C"/>
    <property type="match status" value="1"/>
</dbReference>
<keyword evidence="4" id="KW-1185">Reference proteome</keyword>
<feature type="domain" description="Acyl-ACP thioesterase N-terminal hotdog" evidence="1">
    <location>
        <begin position="11"/>
        <end position="122"/>
    </location>
</feature>
<reference evidence="3 4" key="1">
    <citation type="submission" date="2016-09" db="EMBL/GenBank/DDBJ databases">
        <title>Genomic analysis reveals versatility of anaerobic energy metabolism of Geosporobacter ferrireducens IRF9 of phylum Firmicutes.</title>
        <authorList>
            <person name="Kim S.-J."/>
        </authorList>
    </citation>
    <scope>NUCLEOTIDE SEQUENCE [LARGE SCALE GENOMIC DNA]</scope>
    <source>
        <strain evidence="3 4">IRF9</strain>
    </source>
</reference>
<evidence type="ECO:0000259" key="2">
    <source>
        <dbReference type="Pfam" id="PF20791"/>
    </source>
</evidence>
<name>A0A1D8GCW1_9FIRM</name>
<dbReference type="Gene3D" id="3.10.129.10">
    <property type="entry name" value="Hotdog Thioesterase"/>
    <property type="match status" value="1"/>
</dbReference>
<dbReference type="EMBL" id="CP017269">
    <property type="protein sequence ID" value="AOT68732.1"/>
    <property type="molecule type" value="Genomic_DNA"/>
</dbReference>
<evidence type="ECO:0000259" key="1">
    <source>
        <dbReference type="Pfam" id="PF01643"/>
    </source>
</evidence>
<dbReference type="InterPro" id="IPR002864">
    <property type="entry name" value="Acyl-ACP_thioesterase_NHD"/>
</dbReference>
<evidence type="ECO:0000313" key="4">
    <source>
        <dbReference type="Proteomes" id="UP000095743"/>
    </source>
</evidence>
<proteinExistence type="predicted"/>
<dbReference type="KEGG" id="gfe:Gferi_03540"/>
<protein>
    <submittedName>
        <fullName evidence="3">Acyl-ACP thioesterase</fullName>
    </submittedName>
</protein>
<evidence type="ECO:0000313" key="3">
    <source>
        <dbReference type="EMBL" id="AOT68732.1"/>
    </source>
</evidence>
<organism evidence="3 4">
    <name type="scientific">Geosporobacter ferrireducens</name>
    <dbReference type="NCBI Taxonomy" id="1424294"/>
    <lineage>
        <taxon>Bacteria</taxon>
        <taxon>Bacillati</taxon>
        <taxon>Bacillota</taxon>
        <taxon>Clostridia</taxon>
        <taxon>Peptostreptococcales</taxon>
        <taxon>Thermotaleaceae</taxon>
        <taxon>Geosporobacter</taxon>
    </lineage>
</organism>